<evidence type="ECO:0000256" key="1">
    <source>
        <dbReference type="SAM" id="MobiDB-lite"/>
    </source>
</evidence>
<reference evidence="2 3" key="1">
    <citation type="submission" date="2016-04" db="EMBL/GenBank/DDBJ databases">
        <title>Evolutionary innovation and constraint leading to complex multicellularity in the Ascomycota.</title>
        <authorList>
            <person name="Cisse O."/>
            <person name="Nguyen A."/>
            <person name="Hewitt D.A."/>
            <person name="Jedd G."/>
            <person name="Stajich J.E."/>
        </authorList>
    </citation>
    <scope>NUCLEOTIDE SEQUENCE [LARGE SCALE GENOMIC DNA]</scope>
    <source>
        <strain evidence="2 3">DAH-3</strain>
    </source>
</reference>
<dbReference type="GO" id="GO:0003725">
    <property type="term" value="F:double-stranded RNA binding"/>
    <property type="evidence" value="ECO:0007669"/>
    <property type="project" value="InterPro"/>
</dbReference>
<evidence type="ECO:0000313" key="3">
    <source>
        <dbReference type="Proteomes" id="UP000186594"/>
    </source>
</evidence>
<protein>
    <submittedName>
        <fullName evidence="2">PRKR-interacting protein 1</fullName>
    </submittedName>
</protein>
<sequence length="153" mass="16758">MITANPYKKKKKQRDPFHLLHAAVLSEPDTAAAAARPRSKRASSPAAVQRRHLDFLARQADRDARGIRAHKTAPDSPPDILTNVQGSSAGAGSGEFHVYKQARARAHKGHARRPPARQGLVSLAAHCSRKEARRLPQDCKEPRKETKGKGAQK</sequence>
<dbReference type="AlphaFoldDB" id="A0A1U7LND0"/>
<dbReference type="PANTHER" id="PTHR13507">
    <property type="entry name" value="PRKR-INTERACTING PROTEIN 1"/>
    <property type="match status" value="1"/>
</dbReference>
<dbReference type="OrthoDB" id="10067079at2759"/>
<dbReference type="InterPro" id="IPR009548">
    <property type="entry name" value="Prkrip1"/>
</dbReference>
<comment type="caution">
    <text evidence="2">The sequence shown here is derived from an EMBL/GenBank/DDBJ whole genome shotgun (WGS) entry which is preliminary data.</text>
</comment>
<dbReference type="GO" id="GO:0019901">
    <property type="term" value="F:protein kinase binding"/>
    <property type="evidence" value="ECO:0007669"/>
    <property type="project" value="TreeGrafter"/>
</dbReference>
<feature type="compositionally biased region" description="Low complexity" evidence="1">
    <location>
        <begin position="31"/>
        <end position="47"/>
    </location>
</feature>
<evidence type="ECO:0000313" key="2">
    <source>
        <dbReference type="EMBL" id="OLL24176.1"/>
    </source>
</evidence>
<feature type="region of interest" description="Disordered" evidence="1">
    <location>
        <begin position="64"/>
        <end position="93"/>
    </location>
</feature>
<dbReference type="GO" id="GO:0004860">
    <property type="term" value="F:protein kinase inhibitor activity"/>
    <property type="evidence" value="ECO:0007669"/>
    <property type="project" value="TreeGrafter"/>
</dbReference>
<dbReference type="EMBL" id="LXFE01000944">
    <property type="protein sequence ID" value="OLL24176.1"/>
    <property type="molecule type" value="Genomic_DNA"/>
</dbReference>
<dbReference type="GO" id="GO:0005730">
    <property type="term" value="C:nucleolus"/>
    <property type="evidence" value="ECO:0007669"/>
    <property type="project" value="TreeGrafter"/>
</dbReference>
<dbReference type="STRING" id="1198029.A0A1U7LND0"/>
<feature type="compositionally biased region" description="Basic and acidic residues" evidence="1">
    <location>
        <begin position="128"/>
        <end position="153"/>
    </location>
</feature>
<dbReference type="PANTHER" id="PTHR13507:SF0">
    <property type="entry name" value="PRKR-INTERACTING PROTEIN 1"/>
    <property type="match status" value="1"/>
</dbReference>
<name>A0A1U7LND0_NEOID</name>
<dbReference type="Pfam" id="PF06658">
    <property type="entry name" value="DUF1168"/>
    <property type="match status" value="1"/>
</dbReference>
<accession>A0A1U7LND0</accession>
<keyword evidence="3" id="KW-1185">Reference proteome</keyword>
<feature type="region of interest" description="Disordered" evidence="1">
    <location>
        <begin position="27"/>
        <end position="52"/>
    </location>
</feature>
<organism evidence="2 3">
    <name type="scientific">Neolecta irregularis (strain DAH-3)</name>
    <dbReference type="NCBI Taxonomy" id="1198029"/>
    <lineage>
        <taxon>Eukaryota</taxon>
        <taxon>Fungi</taxon>
        <taxon>Dikarya</taxon>
        <taxon>Ascomycota</taxon>
        <taxon>Taphrinomycotina</taxon>
        <taxon>Neolectales</taxon>
        <taxon>Neolectaceae</taxon>
        <taxon>Neolecta</taxon>
    </lineage>
</organism>
<feature type="region of interest" description="Disordered" evidence="1">
    <location>
        <begin position="127"/>
        <end position="153"/>
    </location>
</feature>
<gene>
    <name evidence="2" type="ORF">NEOLI_004273</name>
</gene>
<proteinExistence type="predicted"/>
<dbReference type="Proteomes" id="UP000186594">
    <property type="component" value="Unassembled WGS sequence"/>
</dbReference>